<keyword evidence="3" id="KW-1185">Reference proteome</keyword>
<dbReference type="InterPro" id="IPR001763">
    <property type="entry name" value="Rhodanese-like_dom"/>
</dbReference>
<dbReference type="SUPFAM" id="SSF52821">
    <property type="entry name" value="Rhodanese/Cell cycle control phosphatase"/>
    <property type="match status" value="1"/>
</dbReference>
<sequence>MNSLRDRFGAKKTPSVPAKDLKDRETKFILDVREPDEIATGKIPGAHTIPLGDLSAREGELPKDETIYVVCRSGNRSQKACEYLESRGYDCVNVAGGMLAYKGPVE</sequence>
<dbReference type="InterPro" id="IPR036873">
    <property type="entry name" value="Rhodanese-like_dom_sf"/>
</dbReference>
<comment type="caution">
    <text evidence="2">The sequence shown here is derived from an EMBL/GenBank/DDBJ whole genome shotgun (WGS) entry which is preliminary data.</text>
</comment>
<dbReference type="CDD" id="cd00158">
    <property type="entry name" value="RHOD"/>
    <property type="match status" value="1"/>
</dbReference>
<dbReference type="Gene3D" id="3.40.250.10">
    <property type="entry name" value="Rhodanese-like domain"/>
    <property type="match status" value="1"/>
</dbReference>
<evidence type="ECO:0000313" key="3">
    <source>
        <dbReference type="Proteomes" id="UP001481872"/>
    </source>
</evidence>
<accession>A0ABV1J7S2</accession>
<dbReference type="RefSeq" id="WP_267303921.1">
    <property type="nucleotide sequence ID" value="NZ_JAOQJD010000018.1"/>
</dbReference>
<dbReference type="Pfam" id="PF00581">
    <property type="entry name" value="Rhodanese"/>
    <property type="match status" value="1"/>
</dbReference>
<dbReference type="SMART" id="SM00450">
    <property type="entry name" value="RHOD"/>
    <property type="match status" value="1"/>
</dbReference>
<proteinExistence type="predicted"/>
<protein>
    <submittedName>
        <fullName evidence="2">Rhodanese-like domain-containing protein</fullName>
    </submittedName>
</protein>
<dbReference type="PROSITE" id="PS50206">
    <property type="entry name" value="RHODANESE_3"/>
    <property type="match status" value="1"/>
</dbReference>
<reference evidence="2 3" key="1">
    <citation type="submission" date="2024-04" db="EMBL/GenBank/DDBJ databases">
        <title>Human intestinal bacterial collection.</title>
        <authorList>
            <person name="Pauvert C."/>
            <person name="Hitch T.C.A."/>
            <person name="Clavel T."/>
        </authorList>
    </citation>
    <scope>NUCLEOTIDE SEQUENCE [LARGE SCALE GENOMIC DNA]</scope>
    <source>
        <strain evidence="2 3">CLA-SR-H026</strain>
    </source>
</reference>
<dbReference type="PANTHER" id="PTHR43031">
    <property type="entry name" value="FAD-DEPENDENT OXIDOREDUCTASE"/>
    <property type="match status" value="1"/>
</dbReference>
<dbReference type="EMBL" id="JBBNPS010000030">
    <property type="protein sequence ID" value="MEQ3354238.1"/>
    <property type="molecule type" value="Genomic_DNA"/>
</dbReference>
<dbReference type="Proteomes" id="UP001481872">
    <property type="component" value="Unassembled WGS sequence"/>
</dbReference>
<feature type="domain" description="Rhodanese" evidence="1">
    <location>
        <begin position="23"/>
        <end position="106"/>
    </location>
</feature>
<evidence type="ECO:0000259" key="1">
    <source>
        <dbReference type="PROSITE" id="PS50206"/>
    </source>
</evidence>
<dbReference type="PANTHER" id="PTHR43031:SF17">
    <property type="entry name" value="SULFURTRANSFERASE YTWF-RELATED"/>
    <property type="match status" value="1"/>
</dbReference>
<name>A0ABV1J7S2_9FIRM</name>
<evidence type="ECO:0000313" key="2">
    <source>
        <dbReference type="EMBL" id="MEQ3354238.1"/>
    </source>
</evidence>
<organism evidence="2 3">
    <name type="scientific">Aedoeadaptatus acetigenes</name>
    <dbReference type="NCBI Taxonomy" id="2981723"/>
    <lineage>
        <taxon>Bacteria</taxon>
        <taxon>Bacillati</taxon>
        <taxon>Bacillota</taxon>
        <taxon>Tissierellia</taxon>
        <taxon>Tissierellales</taxon>
        <taxon>Peptoniphilaceae</taxon>
        <taxon>Aedoeadaptatus</taxon>
    </lineage>
</organism>
<dbReference type="InterPro" id="IPR050229">
    <property type="entry name" value="GlpE_sulfurtransferase"/>
</dbReference>
<gene>
    <name evidence="2" type="ORF">AAA081_08030</name>
</gene>